<organism evidence="5 6">
    <name type="scientific">Thecamonas trahens ATCC 50062</name>
    <dbReference type="NCBI Taxonomy" id="461836"/>
    <lineage>
        <taxon>Eukaryota</taxon>
        <taxon>Apusozoa</taxon>
        <taxon>Apusomonadida</taxon>
        <taxon>Apusomonadidae</taxon>
        <taxon>Thecamonas</taxon>
    </lineage>
</organism>
<accession>A0A0L0DVC6</accession>
<name>A0A0L0DVC6_THETB</name>
<dbReference type="STRING" id="461836.A0A0L0DVC6"/>
<keyword evidence="2" id="KW-0175">Coiled coil</keyword>
<dbReference type="GeneID" id="25561920"/>
<dbReference type="PROSITE" id="PS00509">
    <property type="entry name" value="RAS_GTPASE_ACTIV_1"/>
    <property type="match status" value="1"/>
</dbReference>
<dbReference type="Proteomes" id="UP000054408">
    <property type="component" value="Unassembled WGS sequence"/>
</dbReference>
<dbReference type="Gene3D" id="2.60.200.20">
    <property type="match status" value="1"/>
</dbReference>
<feature type="coiled-coil region" evidence="2">
    <location>
        <begin position="560"/>
        <end position="594"/>
    </location>
</feature>
<dbReference type="InterPro" id="IPR023152">
    <property type="entry name" value="RasGAP_CS"/>
</dbReference>
<evidence type="ECO:0000259" key="4">
    <source>
        <dbReference type="PROSITE" id="PS50018"/>
    </source>
</evidence>
<gene>
    <name evidence="5" type="ORF">AMSG_02228</name>
</gene>
<keyword evidence="1" id="KW-0343">GTPase activation</keyword>
<dbReference type="PROSITE" id="PS50018">
    <property type="entry name" value="RAS_GTPASE_ACTIV_2"/>
    <property type="match status" value="1"/>
</dbReference>
<evidence type="ECO:0000256" key="2">
    <source>
        <dbReference type="SAM" id="Coils"/>
    </source>
</evidence>
<reference evidence="5 6" key="1">
    <citation type="submission" date="2010-05" db="EMBL/GenBank/DDBJ databases">
        <title>The Genome Sequence of Thecamonas trahens ATCC 50062.</title>
        <authorList>
            <consortium name="The Broad Institute Genome Sequencing Platform"/>
            <person name="Russ C."/>
            <person name="Cuomo C."/>
            <person name="Shea T."/>
            <person name="Young S.K."/>
            <person name="Zeng Q."/>
            <person name="Koehrsen M."/>
            <person name="Haas B."/>
            <person name="Borodovsky M."/>
            <person name="Guigo R."/>
            <person name="Alvarado L."/>
            <person name="Berlin A."/>
            <person name="Bochicchio J."/>
            <person name="Borenstein D."/>
            <person name="Chapman S."/>
            <person name="Chen Z."/>
            <person name="Freedman E."/>
            <person name="Gellesch M."/>
            <person name="Goldberg J."/>
            <person name="Griggs A."/>
            <person name="Gujja S."/>
            <person name="Heilman E."/>
            <person name="Heiman D."/>
            <person name="Hepburn T."/>
            <person name="Howarth C."/>
            <person name="Jen D."/>
            <person name="Larson L."/>
            <person name="Mehta T."/>
            <person name="Park D."/>
            <person name="Pearson M."/>
            <person name="Roberts A."/>
            <person name="Saif S."/>
            <person name="Shenoy N."/>
            <person name="Sisk P."/>
            <person name="Stolte C."/>
            <person name="Sykes S."/>
            <person name="Thomson T."/>
            <person name="Walk T."/>
            <person name="White J."/>
            <person name="Yandava C."/>
            <person name="Burger G."/>
            <person name="Gray M.W."/>
            <person name="Holland P.W.H."/>
            <person name="King N."/>
            <person name="Lang F.B.F."/>
            <person name="Roger A.J."/>
            <person name="Ruiz-Trillo I."/>
            <person name="Lander E."/>
            <person name="Nusbaum C."/>
        </authorList>
    </citation>
    <scope>NUCLEOTIDE SEQUENCE [LARGE SCALE GENOMIC DNA]</scope>
    <source>
        <strain evidence="5 6">ATCC 50062</strain>
    </source>
</reference>
<dbReference type="SMART" id="SM00323">
    <property type="entry name" value="RasGAP"/>
    <property type="match status" value="1"/>
</dbReference>
<feature type="compositionally biased region" description="Low complexity" evidence="3">
    <location>
        <begin position="507"/>
        <end position="525"/>
    </location>
</feature>
<dbReference type="PANTHER" id="PTHR10194">
    <property type="entry name" value="RAS GTPASE-ACTIVATING PROTEINS"/>
    <property type="match status" value="1"/>
</dbReference>
<dbReference type="EMBL" id="GL349441">
    <property type="protein sequence ID" value="KNC56259.1"/>
    <property type="molecule type" value="Genomic_DNA"/>
</dbReference>
<dbReference type="OrthoDB" id="1562946at2759"/>
<dbReference type="Pfam" id="PF00616">
    <property type="entry name" value="RasGAP"/>
    <property type="match status" value="1"/>
</dbReference>
<dbReference type="SUPFAM" id="SSF48350">
    <property type="entry name" value="GTPase activation domain, GAP"/>
    <property type="match status" value="1"/>
</dbReference>
<sequence>MYGGADGLAGLWAALYGGAGEDGRVMVEDSSSNGTFVKLTKIGKGNKTELEDGEALTVVPKQKGHELIEWSFSVMSLEELAEANREPTPAENFEAFLAGPEVWPALDALANACSRHEAEKVAHALVTIFDSHGLSLDLLKWAITREVSSTERVSELFRGISVETKIVSDYAKRCGEGYITGTLQPTVLQLLSQGLSLEVDETKLAKGESIEANLQMLNLYCNIVVQMIFESLDNVPASFPQLFQFMKAAVLERWPDEEHIAVGGFVFLRFFCPALVSPHVYGIVTAPLGPREQRSLMLVAKVLQNLANGRHFGKKEPYMIPVNPFIDENLDRAQAFFNAIATPKADLADATSVPPLIEVTKGGKLRAILALARAFDAVRDRMLPTADDDEDVGAANLPPSVVRIAGVTHAVVYNLVNELLAAHAAEAIVAETEFESVESGARAVKLSAMQELLSRGLGARTDGPKPGGSLVMPSARPPKLGAAEAAAAARKRRAKSEKDPKRKSSRGRVSSASSSREATGGTSSGPSMPVEHVVAAVDLNLKPVDFDSLFALLPPDDPALKLIQEQYHHLIRQNQQLQDQLRRIGKEKRRWHHEAIKLRRVAGLTSQPEPMDAKTEFETAPFQLFML</sequence>
<dbReference type="InterPro" id="IPR039360">
    <property type="entry name" value="Ras_GTPase"/>
</dbReference>
<dbReference type="Gene3D" id="1.10.506.10">
    <property type="entry name" value="GTPase Activation - p120gap, domain 1"/>
    <property type="match status" value="2"/>
</dbReference>
<evidence type="ECO:0000313" key="5">
    <source>
        <dbReference type="EMBL" id="KNC56259.1"/>
    </source>
</evidence>
<dbReference type="SUPFAM" id="SSF49879">
    <property type="entry name" value="SMAD/FHA domain"/>
    <property type="match status" value="1"/>
</dbReference>
<evidence type="ECO:0000313" key="6">
    <source>
        <dbReference type="Proteomes" id="UP000054408"/>
    </source>
</evidence>
<feature type="domain" description="Ras-GAP" evidence="4">
    <location>
        <begin position="117"/>
        <end position="308"/>
    </location>
</feature>
<dbReference type="eggNOG" id="KOG3508">
    <property type="taxonomic scope" value="Eukaryota"/>
</dbReference>
<dbReference type="RefSeq" id="XP_013760781.1">
    <property type="nucleotide sequence ID" value="XM_013905327.1"/>
</dbReference>
<evidence type="ECO:0000256" key="1">
    <source>
        <dbReference type="ARBA" id="ARBA00022468"/>
    </source>
</evidence>
<evidence type="ECO:0000256" key="3">
    <source>
        <dbReference type="SAM" id="MobiDB-lite"/>
    </source>
</evidence>
<dbReference type="InterPro" id="IPR008984">
    <property type="entry name" value="SMAD_FHA_dom_sf"/>
</dbReference>
<dbReference type="PANTHER" id="PTHR10194:SF60">
    <property type="entry name" value="RAS GTPASE-ACTIVATING PROTEIN RASKOL"/>
    <property type="match status" value="1"/>
</dbReference>
<dbReference type="InterPro" id="IPR008936">
    <property type="entry name" value="Rho_GTPase_activation_prot"/>
</dbReference>
<dbReference type="InterPro" id="IPR001936">
    <property type="entry name" value="RasGAP_dom"/>
</dbReference>
<protein>
    <recommendedName>
        <fullName evidence="4">Ras-GAP domain-containing protein</fullName>
    </recommendedName>
</protein>
<dbReference type="AlphaFoldDB" id="A0A0L0DVC6"/>
<proteinExistence type="predicted"/>
<dbReference type="GO" id="GO:0005096">
    <property type="term" value="F:GTPase activator activity"/>
    <property type="evidence" value="ECO:0007669"/>
    <property type="project" value="UniProtKB-KW"/>
</dbReference>
<feature type="region of interest" description="Disordered" evidence="3">
    <location>
        <begin position="456"/>
        <end position="529"/>
    </location>
</feature>
<keyword evidence="6" id="KW-1185">Reference proteome</keyword>